<feature type="domain" description="Mur ligase central" evidence="14">
    <location>
        <begin position="121"/>
        <end position="304"/>
    </location>
</feature>
<keyword evidence="16" id="KW-1185">Reference proteome</keyword>
<evidence type="ECO:0000256" key="11">
    <source>
        <dbReference type="RuleBase" id="RU004136"/>
    </source>
</evidence>
<feature type="domain" description="Mur ligase C-terminal" evidence="13">
    <location>
        <begin position="341"/>
        <end position="450"/>
    </location>
</feature>
<comment type="subcellular location">
    <subcellularLocation>
        <location evidence="10 11">Cytoplasm</location>
    </subcellularLocation>
</comment>
<evidence type="ECO:0000256" key="5">
    <source>
        <dbReference type="ARBA" id="ARBA00022840"/>
    </source>
</evidence>
<feature type="domain" description="Mur ligase N-terminal catalytic" evidence="12">
    <location>
        <begin position="32"/>
        <end position="105"/>
    </location>
</feature>
<dbReference type="Gene3D" id="3.90.190.20">
    <property type="entry name" value="Mur ligase, C-terminal domain"/>
    <property type="match status" value="1"/>
</dbReference>
<dbReference type="KEGG" id="tli:Tlie_0974"/>
<keyword evidence="8 10" id="KW-0131">Cell cycle</keyword>
<dbReference type="Pfam" id="PF02875">
    <property type="entry name" value="Mur_ligase_C"/>
    <property type="match status" value="1"/>
</dbReference>
<dbReference type="InterPro" id="IPR035911">
    <property type="entry name" value="MurE/MurF_N"/>
</dbReference>
<evidence type="ECO:0000256" key="7">
    <source>
        <dbReference type="ARBA" id="ARBA00022984"/>
    </source>
</evidence>
<dbReference type="NCBIfam" id="TIGR01143">
    <property type="entry name" value="murF"/>
    <property type="match status" value="1"/>
</dbReference>
<dbReference type="InterPro" id="IPR004101">
    <property type="entry name" value="Mur_ligase_C"/>
</dbReference>
<reference evidence="15 16" key="2">
    <citation type="journal article" date="2012" name="Stand. Genomic Sci.">
        <title>Genome sequence of the moderately thermophilic, amino-acid-degrading and sulfur-reducing bacterium Thermovirga lienii type strain (Cas60314(T)).</title>
        <authorList>
            <person name="Goker M."/>
            <person name="Saunders E."/>
            <person name="Lapidus A."/>
            <person name="Nolan M."/>
            <person name="Lucas S."/>
            <person name="Hammon N."/>
            <person name="Deshpande S."/>
            <person name="Cheng J.F."/>
            <person name="Han C."/>
            <person name="Tapia R."/>
            <person name="Goodwin L.A."/>
            <person name="Pitluck S."/>
            <person name="Liolios K."/>
            <person name="Mavromatis K."/>
            <person name="Pagani I."/>
            <person name="Ivanova N."/>
            <person name="Mikhailova N."/>
            <person name="Pati A."/>
            <person name="Chen A."/>
            <person name="Palaniappan K."/>
            <person name="Land M."/>
            <person name="Chang Y.J."/>
            <person name="Jeffries C.D."/>
            <person name="Brambilla E.M."/>
            <person name="Rohde M."/>
            <person name="Spring S."/>
            <person name="Detter J.C."/>
            <person name="Woyke T."/>
            <person name="Bristow J."/>
            <person name="Eisen J.A."/>
            <person name="Markowitz V."/>
            <person name="Hugenholtz P."/>
            <person name="Kyrpides N.C."/>
            <person name="Klenk H.P."/>
        </authorList>
    </citation>
    <scope>NUCLEOTIDE SEQUENCE [LARGE SCALE GENOMIC DNA]</scope>
    <source>
        <strain evidence="16">ATCC BAA-1197 / DSM 17291 / Cas60314</strain>
    </source>
</reference>
<dbReference type="GO" id="GO:0005524">
    <property type="term" value="F:ATP binding"/>
    <property type="evidence" value="ECO:0007669"/>
    <property type="project" value="UniProtKB-UniRule"/>
</dbReference>
<evidence type="ECO:0000256" key="10">
    <source>
        <dbReference type="HAMAP-Rule" id="MF_02019"/>
    </source>
</evidence>
<dbReference type="GO" id="GO:0009252">
    <property type="term" value="P:peptidoglycan biosynthetic process"/>
    <property type="evidence" value="ECO:0007669"/>
    <property type="project" value="UniProtKB-UniRule"/>
</dbReference>
<dbReference type="SUPFAM" id="SSF53623">
    <property type="entry name" value="MurD-like peptide ligases, catalytic domain"/>
    <property type="match status" value="1"/>
</dbReference>
<keyword evidence="4 10" id="KW-0547">Nucleotide-binding</keyword>
<evidence type="ECO:0000256" key="3">
    <source>
        <dbReference type="ARBA" id="ARBA00022618"/>
    </source>
</evidence>
<evidence type="ECO:0000259" key="12">
    <source>
        <dbReference type="Pfam" id="PF01225"/>
    </source>
</evidence>
<proteinExistence type="inferred from homology"/>
<evidence type="ECO:0000256" key="9">
    <source>
        <dbReference type="ARBA" id="ARBA00023316"/>
    </source>
</evidence>
<dbReference type="HOGENOM" id="CLU_031507_1_2_0"/>
<protein>
    <recommendedName>
        <fullName evidence="10 11">UDP-N-acetylmuramoyl-tripeptide--D-alanyl-D-alanine ligase</fullName>
        <ecNumber evidence="10 11">6.3.2.10</ecNumber>
    </recommendedName>
    <alternativeName>
        <fullName evidence="10">D-alanyl-D-alanine-adding enzyme</fullName>
    </alternativeName>
</protein>
<dbReference type="PANTHER" id="PTHR43024">
    <property type="entry name" value="UDP-N-ACETYLMURAMOYL-TRIPEPTIDE--D-ALANYL-D-ALANINE LIGASE"/>
    <property type="match status" value="1"/>
</dbReference>
<keyword evidence="3 10" id="KW-0132">Cell division</keyword>
<evidence type="ECO:0000256" key="1">
    <source>
        <dbReference type="ARBA" id="ARBA00022490"/>
    </source>
</evidence>
<dbReference type="InterPro" id="IPR000713">
    <property type="entry name" value="Mur_ligase_N"/>
</dbReference>
<dbReference type="SUPFAM" id="SSF53244">
    <property type="entry name" value="MurD-like peptide ligases, peptide-binding domain"/>
    <property type="match status" value="1"/>
</dbReference>
<evidence type="ECO:0000256" key="4">
    <source>
        <dbReference type="ARBA" id="ARBA00022741"/>
    </source>
</evidence>
<dbReference type="GO" id="GO:0008766">
    <property type="term" value="F:UDP-N-acetylmuramoylalanyl-D-glutamyl-2,6-diaminopimelate-D-alanyl-D-alanine ligase activity"/>
    <property type="evidence" value="ECO:0007669"/>
    <property type="project" value="RHEA"/>
</dbReference>
<dbReference type="GO" id="GO:0071555">
    <property type="term" value="P:cell wall organization"/>
    <property type="evidence" value="ECO:0007669"/>
    <property type="project" value="UniProtKB-KW"/>
</dbReference>
<keyword evidence="9 10" id="KW-0961">Cell wall biogenesis/degradation</keyword>
<keyword evidence="6 10" id="KW-0133">Cell shape</keyword>
<dbReference type="Proteomes" id="UP000005868">
    <property type="component" value="Chromosome"/>
</dbReference>
<dbReference type="AlphaFoldDB" id="G7VA07"/>
<dbReference type="UniPathway" id="UPA00219"/>
<reference evidence="16" key="1">
    <citation type="submission" date="2011-10" db="EMBL/GenBank/DDBJ databases">
        <title>The complete genome of chromosome of Thermovirga lienii DSM 17291.</title>
        <authorList>
            <consortium name="US DOE Joint Genome Institute (JGI-PGF)"/>
            <person name="Lucas S."/>
            <person name="Copeland A."/>
            <person name="Lapidus A."/>
            <person name="Glavina del Rio T."/>
            <person name="Dalin E."/>
            <person name="Tice H."/>
            <person name="Bruce D."/>
            <person name="Goodwin L."/>
            <person name="Pitluck S."/>
            <person name="Peters L."/>
            <person name="Mikhailova N."/>
            <person name="Saunders E."/>
            <person name="Kyrpides N."/>
            <person name="Mavromatis K."/>
            <person name="Ivanova N."/>
            <person name="Last F.I."/>
            <person name="Brettin T."/>
            <person name="Detter J.C."/>
            <person name="Han C."/>
            <person name="Larimer F."/>
            <person name="Land M."/>
            <person name="Hauser L."/>
            <person name="Markowitz V."/>
            <person name="Cheng J.-F."/>
            <person name="Hugenholtz P."/>
            <person name="Woyke T."/>
            <person name="Wu D."/>
            <person name="Spring S."/>
            <person name="Schroeder M."/>
            <person name="Brambilla E.-M."/>
            <person name="Klenk H.-P."/>
            <person name="Eisen J.A."/>
        </authorList>
    </citation>
    <scope>NUCLEOTIDE SEQUENCE [LARGE SCALE GENOMIC DNA]</scope>
    <source>
        <strain evidence="16">ATCC BAA-1197 / DSM 17291 / Cas60314</strain>
    </source>
</reference>
<dbReference type="STRING" id="580340.Tlie_0974"/>
<dbReference type="InterPro" id="IPR036565">
    <property type="entry name" value="Mur-like_cat_sf"/>
</dbReference>
<evidence type="ECO:0000313" key="15">
    <source>
        <dbReference type="EMBL" id="AER66707.1"/>
    </source>
</evidence>
<dbReference type="Pfam" id="PF08245">
    <property type="entry name" value="Mur_ligase_M"/>
    <property type="match status" value="1"/>
</dbReference>
<dbReference type="Gene3D" id="3.40.1190.10">
    <property type="entry name" value="Mur-like, catalytic domain"/>
    <property type="match status" value="1"/>
</dbReference>
<dbReference type="OrthoDB" id="9801978at2"/>
<name>G7VA07_THELD</name>
<dbReference type="InterPro" id="IPR051046">
    <property type="entry name" value="MurCDEF_CellWall_CoF430Synth"/>
</dbReference>
<keyword evidence="5 10" id="KW-0067">ATP-binding</keyword>
<dbReference type="EC" id="6.3.2.10" evidence="10 11"/>
<organism evidence="15 16">
    <name type="scientific">Thermovirga lienii (strain ATCC BAA-1197 / DSM 17291 / Cas60314)</name>
    <dbReference type="NCBI Taxonomy" id="580340"/>
    <lineage>
        <taxon>Bacteria</taxon>
        <taxon>Thermotogati</taxon>
        <taxon>Synergistota</taxon>
        <taxon>Synergistia</taxon>
        <taxon>Synergistales</taxon>
        <taxon>Thermovirgaceae</taxon>
        <taxon>Thermovirga</taxon>
    </lineage>
</organism>
<comment type="catalytic activity">
    <reaction evidence="10 11">
        <text>D-alanyl-D-alanine + UDP-N-acetyl-alpha-D-muramoyl-L-alanyl-gamma-D-glutamyl-meso-2,6-diaminopimelate + ATP = UDP-N-acetyl-alpha-D-muramoyl-L-alanyl-gamma-D-glutamyl-meso-2,6-diaminopimeloyl-D-alanyl-D-alanine + ADP + phosphate + H(+)</text>
        <dbReference type="Rhea" id="RHEA:28374"/>
        <dbReference type="ChEBI" id="CHEBI:15378"/>
        <dbReference type="ChEBI" id="CHEBI:30616"/>
        <dbReference type="ChEBI" id="CHEBI:43474"/>
        <dbReference type="ChEBI" id="CHEBI:57822"/>
        <dbReference type="ChEBI" id="CHEBI:61386"/>
        <dbReference type="ChEBI" id="CHEBI:83905"/>
        <dbReference type="ChEBI" id="CHEBI:456216"/>
        <dbReference type="EC" id="6.3.2.10"/>
    </reaction>
</comment>
<dbReference type="InterPro" id="IPR036615">
    <property type="entry name" value="Mur_ligase_C_dom_sf"/>
</dbReference>
<evidence type="ECO:0000259" key="13">
    <source>
        <dbReference type="Pfam" id="PF02875"/>
    </source>
</evidence>
<dbReference type="GO" id="GO:0008360">
    <property type="term" value="P:regulation of cell shape"/>
    <property type="evidence" value="ECO:0007669"/>
    <property type="project" value="UniProtKB-KW"/>
</dbReference>
<dbReference type="GO" id="GO:0047480">
    <property type="term" value="F:UDP-N-acetylmuramoyl-tripeptide-D-alanyl-D-alanine ligase activity"/>
    <property type="evidence" value="ECO:0007669"/>
    <property type="project" value="UniProtKB-UniRule"/>
</dbReference>
<keyword evidence="7 10" id="KW-0573">Peptidoglycan synthesis</keyword>
<evidence type="ECO:0000256" key="6">
    <source>
        <dbReference type="ARBA" id="ARBA00022960"/>
    </source>
</evidence>
<sequence>MELARFVSLEEVAEVLNAKFIKGEKTFLGTPLSVDTRTMKEGQGFIALKGSKVDGHKYVKDAIDKNASYLIVEEAKLDEILPTAIQKQVSLLAVKDTSLALKKLAQFIFSEKSNLKEVISITGTAGKTTTRECLAAALGSAFKVHSAIKSYNTWIGCALTIASMPIDTEILILEMGTNHPGEIMEMVELFPPSIGVITSVGPGHLEGLGDINGVIKAKSELLASNKLHTFYYNADIPLLEEAVENYPSTFEKIGVGFERGKVRLAVERFFLNEEGANLRVTVSEKDMNHVFDSLLFGLQNAYSIGFAVSVSRHLSLEVEDIAEALKRVSPLDGRGKIGKTLRGAVYIDETYNANPLSLKAAMDNLKMLEVKGKKILVLGSMKELGEYSAYWHQVILEEANFADLVVLVGDEWPSRDLGPNFVKCESNQEAALLLREKLNPEDVVLLKGSRSNKLEEIIYDLRGL</sequence>
<dbReference type="SUPFAM" id="SSF63418">
    <property type="entry name" value="MurE/MurF N-terminal domain"/>
    <property type="match status" value="1"/>
</dbReference>
<dbReference type="HAMAP" id="MF_02019">
    <property type="entry name" value="MurF"/>
    <property type="match status" value="1"/>
</dbReference>
<evidence type="ECO:0000259" key="14">
    <source>
        <dbReference type="Pfam" id="PF08245"/>
    </source>
</evidence>
<dbReference type="InterPro" id="IPR013221">
    <property type="entry name" value="Mur_ligase_cen"/>
</dbReference>
<evidence type="ECO:0000313" key="16">
    <source>
        <dbReference type="Proteomes" id="UP000005868"/>
    </source>
</evidence>
<dbReference type="InterPro" id="IPR005863">
    <property type="entry name" value="UDP-N-AcMur_synth"/>
</dbReference>
<feature type="binding site" evidence="10">
    <location>
        <begin position="123"/>
        <end position="129"/>
    </location>
    <ligand>
        <name>ATP</name>
        <dbReference type="ChEBI" id="CHEBI:30616"/>
    </ligand>
</feature>
<gene>
    <name evidence="10" type="primary">murF</name>
    <name evidence="15" type="ordered locus">Tlie_0974</name>
</gene>
<evidence type="ECO:0000256" key="2">
    <source>
        <dbReference type="ARBA" id="ARBA00022598"/>
    </source>
</evidence>
<dbReference type="EMBL" id="CP003096">
    <property type="protein sequence ID" value="AER66707.1"/>
    <property type="molecule type" value="Genomic_DNA"/>
</dbReference>
<dbReference type="eggNOG" id="COG0770">
    <property type="taxonomic scope" value="Bacteria"/>
</dbReference>
<comment type="pathway">
    <text evidence="10 11">Cell wall biogenesis; peptidoglycan biosynthesis.</text>
</comment>
<dbReference type="GO" id="GO:0051301">
    <property type="term" value="P:cell division"/>
    <property type="evidence" value="ECO:0007669"/>
    <property type="project" value="UniProtKB-KW"/>
</dbReference>
<keyword evidence="1 10" id="KW-0963">Cytoplasm</keyword>
<dbReference type="PANTHER" id="PTHR43024:SF1">
    <property type="entry name" value="UDP-N-ACETYLMURAMOYL-TRIPEPTIDE--D-ALANYL-D-ALANINE LIGASE"/>
    <property type="match status" value="1"/>
</dbReference>
<dbReference type="Pfam" id="PF01225">
    <property type="entry name" value="Mur_ligase"/>
    <property type="match status" value="1"/>
</dbReference>
<accession>G7VA07</accession>
<keyword evidence="2 10" id="KW-0436">Ligase</keyword>
<comment type="similarity">
    <text evidence="10">Belongs to the MurCDEF family. MurF subfamily.</text>
</comment>
<dbReference type="GO" id="GO:0005737">
    <property type="term" value="C:cytoplasm"/>
    <property type="evidence" value="ECO:0007669"/>
    <property type="project" value="UniProtKB-SubCell"/>
</dbReference>
<comment type="function">
    <text evidence="10 11">Involved in cell wall formation. Catalyzes the final step in the synthesis of UDP-N-acetylmuramoyl-pentapeptide, the precursor of murein.</text>
</comment>
<evidence type="ECO:0000256" key="8">
    <source>
        <dbReference type="ARBA" id="ARBA00023306"/>
    </source>
</evidence>
<dbReference type="Gene3D" id="3.40.1390.10">
    <property type="entry name" value="MurE/MurF, N-terminal domain"/>
    <property type="match status" value="1"/>
</dbReference>